<evidence type="ECO:0000313" key="1">
    <source>
        <dbReference type="EMBL" id="SVE45351.1"/>
    </source>
</evidence>
<reference evidence="1" key="1">
    <citation type="submission" date="2018-05" db="EMBL/GenBank/DDBJ databases">
        <authorList>
            <person name="Lanie J.A."/>
            <person name="Ng W.-L."/>
            <person name="Kazmierczak K.M."/>
            <person name="Andrzejewski T.M."/>
            <person name="Davidsen T.M."/>
            <person name="Wayne K.J."/>
            <person name="Tettelin H."/>
            <person name="Glass J.I."/>
            <person name="Rusch D."/>
            <person name="Podicherti R."/>
            <person name="Tsui H.-C.T."/>
            <person name="Winkler M.E."/>
        </authorList>
    </citation>
    <scope>NUCLEOTIDE SEQUENCE</scope>
</reference>
<sequence length="29" mass="3473">MNQKKIERDLKEKMKELFGGSFDFKVDPN</sequence>
<organism evidence="1">
    <name type="scientific">marine metagenome</name>
    <dbReference type="NCBI Taxonomy" id="408172"/>
    <lineage>
        <taxon>unclassified sequences</taxon>
        <taxon>metagenomes</taxon>
        <taxon>ecological metagenomes</taxon>
    </lineage>
</organism>
<dbReference type="EMBL" id="UINC01218366">
    <property type="protein sequence ID" value="SVE45351.1"/>
    <property type="molecule type" value="Genomic_DNA"/>
</dbReference>
<proteinExistence type="predicted"/>
<accession>A0A383DLL4</accession>
<gene>
    <name evidence="1" type="ORF">METZ01_LOCUS498205</name>
</gene>
<name>A0A383DLL4_9ZZZZ</name>
<dbReference type="AlphaFoldDB" id="A0A383DLL4"/>
<protein>
    <submittedName>
        <fullName evidence="1">Uncharacterized protein</fullName>
    </submittedName>
</protein>